<feature type="chain" id="PRO_5028049417" evidence="2">
    <location>
        <begin position="21"/>
        <end position="588"/>
    </location>
</feature>
<protein>
    <submittedName>
        <fullName evidence="4">Uncharacterized protein LOC34622857</fullName>
    </submittedName>
</protein>
<dbReference type="OrthoDB" id="347436at2759"/>
<dbReference type="Proteomes" id="UP000515125">
    <property type="component" value="Unplaced"/>
</dbReference>
<dbReference type="RefSeq" id="XP_022587624.2">
    <property type="nucleotide sequence ID" value="XM_022735998.2"/>
</dbReference>
<feature type="region of interest" description="Disordered" evidence="1">
    <location>
        <begin position="314"/>
        <end position="338"/>
    </location>
</feature>
<feature type="signal peptide" evidence="2">
    <location>
        <begin position="1"/>
        <end position="20"/>
    </location>
</feature>
<keyword evidence="2" id="KW-0732">Signal</keyword>
<accession>A0A6P5WD78</accession>
<evidence type="ECO:0000256" key="1">
    <source>
        <dbReference type="SAM" id="MobiDB-lite"/>
    </source>
</evidence>
<evidence type="ECO:0000313" key="4">
    <source>
        <dbReference type="RefSeq" id="XP_022587624.2"/>
    </source>
</evidence>
<feature type="compositionally biased region" description="Basic and acidic residues" evidence="1">
    <location>
        <begin position="314"/>
        <end position="336"/>
    </location>
</feature>
<reference evidence="4" key="1">
    <citation type="submission" date="2025-08" db="UniProtKB">
        <authorList>
            <consortium name="RefSeq"/>
        </authorList>
    </citation>
    <scope>IDENTIFICATION</scope>
</reference>
<evidence type="ECO:0000313" key="3">
    <source>
        <dbReference type="Proteomes" id="UP000515125"/>
    </source>
</evidence>
<feature type="compositionally biased region" description="Basic and acidic residues" evidence="1">
    <location>
        <begin position="138"/>
        <end position="169"/>
    </location>
</feature>
<feature type="compositionally biased region" description="Basic and acidic residues" evidence="1">
    <location>
        <begin position="231"/>
        <end position="248"/>
    </location>
</feature>
<name>A0A6P5WD78_9EIME</name>
<feature type="compositionally biased region" description="Basic and acidic residues" evidence="1">
    <location>
        <begin position="177"/>
        <end position="187"/>
    </location>
</feature>
<keyword evidence="3" id="KW-1185">Reference proteome</keyword>
<feature type="compositionally biased region" description="Low complexity" evidence="1">
    <location>
        <begin position="96"/>
        <end position="107"/>
    </location>
</feature>
<dbReference type="GeneID" id="34622857"/>
<proteinExistence type="predicted"/>
<gene>
    <name evidence="4" type="primary">LOC34622857</name>
</gene>
<evidence type="ECO:0000256" key="2">
    <source>
        <dbReference type="SAM" id="SignalP"/>
    </source>
</evidence>
<dbReference type="AlphaFoldDB" id="A0A6P5WD78"/>
<feature type="compositionally biased region" description="Polar residues" evidence="1">
    <location>
        <begin position="249"/>
        <end position="265"/>
    </location>
</feature>
<sequence>MKYVSGLFVLSVAVTAPCLSSKALQFVERGHPNTLGAKGDSFIENAAHLLSDNENADSDGAFRHDSHKKSNLSHLRGQNTALMWARPPPIKTGSISFSQQQSDSEASQSREAEESSAESSEESHGEKSNAEATSAGPEEDRSQGEKHIGGRLKPSDKEVDKEKQADSAESHSGSGVEESKSEKRGELTLHQGENQMNHDKESDAKDINRVKQEEAGSPKEESTQENNPQHTPDDEKPKMSHDDHEPASHTDNSSQSEPEIQTQHDLSGGESPEARFDSLIDRMRLLLKASKGKEIIGQLANILELHEKTAEAQKQLKEEVEKTESQDGSAKEESKPNLDVQQDLLLSQQLSNMWALPFYEDEKRAVCLSGFEKLTHEATIECSDSECFKLETQSDQCPYMSIVSIMRKEDLDRVKGLPEAAEKHSAHGTKDHMLLGFDGECKNSENLGKEILNMLQRPKSLAEKRTLEQFNGTGGTVPLQQHHLDLICDTEDKAEYPACKTVFEALQHFKTPEPRALPELLVLTDIRDLKNTLGLYRISFLFEGLVQFTSPDGSKIDASKHKLPLKEAKFVYEHRHQNIASTVMLKGD</sequence>
<feature type="region of interest" description="Disordered" evidence="1">
    <location>
        <begin position="85"/>
        <end position="273"/>
    </location>
</feature>
<organism evidence="3 4">
    <name type="scientific">Cyclospora cayetanensis</name>
    <dbReference type="NCBI Taxonomy" id="88456"/>
    <lineage>
        <taxon>Eukaryota</taxon>
        <taxon>Sar</taxon>
        <taxon>Alveolata</taxon>
        <taxon>Apicomplexa</taxon>
        <taxon>Conoidasida</taxon>
        <taxon>Coccidia</taxon>
        <taxon>Eucoccidiorida</taxon>
        <taxon>Eimeriorina</taxon>
        <taxon>Eimeriidae</taxon>
        <taxon>Cyclospora</taxon>
    </lineage>
</organism>
<feature type="compositionally biased region" description="Basic and acidic residues" evidence="1">
    <location>
        <begin position="196"/>
        <end position="222"/>
    </location>
</feature>